<evidence type="ECO:0000313" key="2">
    <source>
        <dbReference type="EMBL" id="WTP53411.1"/>
    </source>
</evidence>
<reference evidence="2" key="1">
    <citation type="submission" date="2022-10" db="EMBL/GenBank/DDBJ databases">
        <title>The complete genomes of actinobacterial strains from the NBC collection.</title>
        <authorList>
            <person name="Joergensen T.S."/>
            <person name="Alvarez Arevalo M."/>
            <person name="Sterndorff E.B."/>
            <person name="Faurdal D."/>
            <person name="Vuksanovic O."/>
            <person name="Mourched A.-S."/>
            <person name="Charusanti P."/>
            <person name="Shaw S."/>
            <person name="Blin K."/>
            <person name="Weber T."/>
        </authorList>
    </citation>
    <scope>NUCLEOTIDE SEQUENCE</scope>
    <source>
        <strain evidence="2">NBC_00189</strain>
    </source>
</reference>
<accession>A0ABZ1JSV8</accession>
<proteinExistence type="predicted"/>
<gene>
    <name evidence="2" type="ORF">OG288_36890</name>
</gene>
<organism evidence="2 3">
    <name type="scientific">Streptomyces tauricus</name>
    <dbReference type="NCBI Taxonomy" id="68274"/>
    <lineage>
        <taxon>Bacteria</taxon>
        <taxon>Bacillati</taxon>
        <taxon>Actinomycetota</taxon>
        <taxon>Actinomycetes</taxon>
        <taxon>Kitasatosporales</taxon>
        <taxon>Streptomycetaceae</taxon>
        <taxon>Streptomyces</taxon>
        <taxon>Streptomyces aurantiacus group</taxon>
    </lineage>
</organism>
<evidence type="ECO:0008006" key="4">
    <source>
        <dbReference type="Google" id="ProtNLM"/>
    </source>
</evidence>
<evidence type="ECO:0000256" key="1">
    <source>
        <dbReference type="SAM" id="MobiDB-lite"/>
    </source>
</evidence>
<feature type="compositionally biased region" description="Low complexity" evidence="1">
    <location>
        <begin position="65"/>
        <end position="80"/>
    </location>
</feature>
<name>A0ABZ1JSV8_9ACTN</name>
<dbReference type="Proteomes" id="UP001432166">
    <property type="component" value="Chromosome"/>
</dbReference>
<evidence type="ECO:0000313" key="3">
    <source>
        <dbReference type="Proteomes" id="UP001432166"/>
    </source>
</evidence>
<protein>
    <recommendedName>
        <fullName evidence="4">YD repeat-containing protein</fullName>
    </recommendedName>
</protein>
<dbReference type="EMBL" id="CP108133">
    <property type="protein sequence ID" value="WTP53411.1"/>
    <property type="molecule type" value="Genomic_DNA"/>
</dbReference>
<sequence>MSSTYDSADRLVNSGYAYDAFGRTTTSGDTTLAYYTNDMVASETVGTSRNTWNLDAAGRLAVQTAQTQATDGTWTTSSTTNHDGETSDSPTWTKTGDAVSRSVKDLTGRLTATTSASSSTVL</sequence>
<keyword evidence="3" id="KW-1185">Reference proteome</keyword>
<dbReference type="RefSeq" id="WP_328939202.1">
    <property type="nucleotide sequence ID" value="NZ_CP108133.1"/>
</dbReference>
<feature type="region of interest" description="Disordered" evidence="1">
    <location>
        <begin position="65"/>
        <end position="100"/>
    </location>
</feature>